<keyword evidence="2" id="KW-1185">Reference proteome</keyword>
<sequence length="203" mass="23200">MMLLRDVKDHPKRKVNLIGIVVEFSIPRMSEGTVFADYCTILKVIDRSQQSPELSVNVFIYDVHQLPHIRSRRDIILLSCVRSVSNFSSILPPHSDKPFIASLRNWCLTFQLDSGISPYAVSLNEIKEREFVDLVCKEPNGEAVAVWSCAHVSNFITVLTLTDYESTKFSTLMDLLTFSKVTCATLEDRTARIYMLYCVVKMR</sequence>
<dbReference type="EMBL" id="CM046389">
    <property type="protein sequence ID" value="KAI8565931.1"/>
    <property type="molecule type" value="Genomic_DNA"/>
</dbReference>
<evidence type="ECO:0000313" key="1">
    <source>
        <dbReference type="EMBL" id="KAI8565931.1"/>
    </source>
</evidence>
<gene>
    <name evidence="1" type="ORF">RHMOL_Rhmol02G0000300</name>
</gene>
<name>A0ACC0PK04_RHOML</name>
<protein>
    <submittedName>
        <fullName evidence="1">Uncharacterized protein</fullName>
    </submittedName>
</protein>
<reference evidence="1" key="1">
    <citation type="submission" date="2022-02" db="EMBL/GenBank/DDBJ databases">
        <title>Plant Genome Project.</title>
        <authorList>
            <person name="Zhang R.-G."/>
        </authorList>
    </citation>
    <scope>NUCLEOTIDE SEQUENCE</scope>
    <source>
        <strain evidence="1">AT1</strain>
    </source>
</reference>
<organism evidence="1 2">
    <name type="scientific">Rhododendron molle</name>
    <name type="common">Chinese azalea</name>
    <name type="synonym">Azalea mollis</name>
    <dbReference type="NCBI Taxonomy" id="49168"/>
    <lineage>
        <taxon>Eukaryota</taxon>
        <taxon>Viridiplantae</taxon>
        <taxon>Streptophyta</taxon>
        <taxon>Embryophyta</taxon>
        <taxon>Tracheophyta</taxon>
        <taxon>Spermatophyta</taxon>
        <taxon>Magnoliopsida</taxon>
        <taxon>eudicotyledons</taxon>
        <taxon>Gunneridae</taxon>
        <taxon>Pentapetalae</taxon>
        <taxon>asterids</taxon>
        <taxon>Ericales</taxon>
        <taxon>Ericaceae</taxon>
        <taxon>Ericoideae</taxon>
        <taxon>Rhodoreae</taxon>
        <taxon>Rhododendron</taxon>
    </lineage>
</organism>
<accession>A0ACC0PK04</accession>
<proteinExistence type="predicted"/>
<comment type="caution">
    <text evidence="1">The sequence shown here is derived from an EMBL/GenBank/DDBJ whole genome shotgun (WGS) entry which is preliminary data.</text>
</comment>
<dbReference type="Proteomes" id="UP001062846">
    <property type="component" value="Chromosome 2"/>
</dbReference>
<evidence type="ECO:0000313" key="2">
    <source>
        <dbReference type="Proteomes" id="UP001062846"/>
    </source>
</evidence>